<dbReference type="CDD" id="cd05233">
    <property type="entry name" value="SDR_c"/>
    <property type="match status" value="1"/>
</dbReference>
<dbReference type="SUPFAM" id="SSF51735">
    <property type="entry name" value="NAD(P)-binding Rossmann-fold domains"/>
    <property type="match status" value="1"/>
</dbReference>
<keyword evidence="5" id="KW-1185">Reference proteome</keyword>
<comment type="caution">
    <text evidence="4">The sequence shown here is derived from an EMBL/GenBank/DDBJ whole genome shotgun (WGS) entry which is preliminary data.</text>
</comment>
<evidence type="ECO:0000256" key="1">
    <source>
        <dbReference type="ARBA" id="ARBA00006484"/>
    </source>
</evidence>
<dbReference type="PANTHER" id="PTHR43391:SF26">
    <property type="entry name" value="BLL7251 PROTEIN"/>
    <property type="match status" value="1"/>
</dbReference>
<dbReference type="PRINTS" id="PR00081">
    <property type="entry name" value="GDHRDH"/>
</dbReference>
<gene>
    <name evidence="4" type="ORF">J2S43_004107</name>
</gene>
<proteinExistence type="inferred from homology"/>
<protein>
    <submittedName>
        <fullName evidence="4">NAD(P)-dependent dehydrogenase (Short-subunit alcohol dehydrogenase family)</fullName>
    </submittedName>
</protein>
<name>A0ABT9MVZ2_9ACTN</name>
<dbReference type="Gene3D" id="3.40.50.720">
    <property type="entry name" value="NAD(P)-binding Rossmann-like Domain"/>
    <property type="match status" value="1"/>
</dbReference>
<dbReference type="InterPro" id="IPR020904">
    <property type="entry name" value="Sc_DH/Rdtase_CS"/>
</dbReference>
<evidence type="ECO:0000256" key="2">
    <source>
        <dbReference type="ARBA" id="ARBA00023002"/>
    </source>
</evidence>
<dbReference type="PANTHER" id="PTHR43391">
    <property type="entry name" value="RETINOL DEHYDROGENASE-RELATED"/>
    <property type="match status" value="1"/>
</dbReference>
<dbReference type="Pfam" id="PF00106">
    <property type="entry name" value="adh_short"/>
    <property type="match status" value="1"/>
</dbReference>
<dbReference type="Proteomes" id="UP001240984">
    <property type="component" value="Unassembled WGS sequence"/>
</dbReference>
<reference evidence="4 5" key="1">
    <citation type="submission" date="2023-07" db="EMBL/GenBank/DDBJ databases">
        <title>Sequencing the genomes of 1000 actinobacteria strains.</title>
        <authorList>
            <person name="Klenk H.-P."/>
        </authorList>
    </citation>
    <scope>NUCLEOTIDE SEQUENCE [LARGE SCALE GENOMIC DNA]</scope>
    <source>
        <strain evidence="4 5">DSM 44710</strain>
    </source>
</reference>
<sequence length="273" mass="28667">MTGLNLDGAVVVITGAGSGIGAAMARRFAADGATVVVNDLDPVAAHHVAHEIGGRAFAGDASDADFAERLVAFAWGSLGRLDLFCANAGVPTAGTEAAPAADWDRAWRVNVLAHVHAARAALPRWLERERGRFLVTASAAGLLTMLGSAPYSVTKHAAVGFAEWLRVTYAHRGIVVQALCPQGVRTPMLSGTGPVGEMLLGQDAIGADEVAERVREALTGDRFLILPHPEVAGFYAGRAADPERWLGAMNRLQRKAEQAHPVPRQRTGDGVTS</sequence>
<dbReference type="EMBL" id="JAUSRA010000001">
    <property type="protein sequence ID" value="MDP9795595.1"/>
    <property type="molecule type" value="Genomic_DNA"/>
</dbReference>
<organism evidence="4 5">
    <name type="scientific">Catenuloplanes nepalensis</name>
    <dbReference type="NCBI Taxonomy" id="587533"/>
    <lineage>
        <taxon>Bacteria</taxon>
        <taxon>Bacillati</taxon>
        <taxon>Actinomycetota</taxon>
        <taxon>Actinomycetes</taxon>
        <taxon>Micromonosporales</taxon>
        <taxon>Micromonosporaceae</taxon>
        <taxon>Catenuloplanes</taxon>
    </lineage>
</organism>
<evidence type="ECO:0000313" key="5">
    <source>
        <dbReference type="Proteomes" id="UP001240984"/>
    </source>
</evidence>
<evidence type="ECO:0000256" key="3">
    <source>
        <dbReference type="SAM" id="MobiDB-lite"/>
    </source>
</evidence>
<keyword evidence="2" id="KW-0560">Oxidoreductase</keyword>
<dbReference type="InterPro" id="IPR036291">
    <property type="entry name" value="NAD(P)-bd_dom_sf"/>
</dbReference>
<feature type="region of interest" description="Disordered" evidence="3">
    <location>
        <begin position="253"/>
        <end position="273"/>
    </location>
</feature>
<evidence type="ECO:0000313" key="4">
    <source>
        <dbReference type="EMBL" id="MDP9795595.1"/>
    </source>
</evidence>
<accession>A0ABT9MVZ2</accession>
<dbReference type="PROSITE" id="PS00061">
    <property type="entry name" value="ADH_SHORT"/>
    <property type="match status" value="1"/>
</dbReference>
<comment type="similarity">
    <text evidence="1">Belongs to the short-chain dehydrogenases/reductases (SDR) family.</text>
</comment>
<dbReference type="InterPro" id="IPR002347">
    <property type="entry name" value="SDR_fam"/>
</dbReference>